<keyword evidence="1" id="KW-0472">Membrane</keyword>
<keyword evidence="1" id="KW-0812">Transmembrane</keyword>
<dbReference type="EMBL" id="CP064786">
    <property type="protein sequence ID" value="QSG02511.1"/>
    <property type="molecule type" value="Genomic_DNA"/>
</dbReference>
<evidence type="ECO:0000313" key="3">
    <source>
        <dbReference type="Proteomes" id="UP000663586"/>
    </source>
</evidence>
<dbReference type="KEGG" id="hara:AArcS_1294"/>
<feature type="transmembrane region" description="Helical" evidence="1">
    <location>
        <begin position="12"/>
        <end position="34"/>
    </location>
</feature>
<keyword evidence="1" id="KW-1133">Transmembrane helix</keyword>
<evidence type="ECO:0000256" key="1">
    <source>
        <dbReference type="SAM" id="Phobius"/>
    </source>
</evidence>
<accession>A0A897MQ95</accession>
<organism evidence="2 3">
    <name type="scientific">Natranaeroarchaeum sulfidigenes</name>
    <dbReference type="NCBI Taxonomy" id="2784880"/>
    <lineage>
        <taxon>Archaea</taxon>
        <taxon>Methanobacteriati</taxon>
        <taxon>Methanobacteriota</taxon>
        <taxon>Stenosarchaea group</taxon>
        <taxon>Halobacteria</taxon>
        <taxon>Halobacteriales</taxon>
        <taxon>Natronoarchaeaceae</taxon>
        <taxon>Natranaeroarchaeum</taxon>
    </lineage>
</organism>
<proteinExistence type="predicted"/>
<dbReference type="RefSeq" id="WP_238479657.1">
    <property type="nucleotide sequence ID" value="NZ_CP064786.1"/>
</dbReference>
<protein>
    <submittedName>
        <fullName evidence="2">Uncharacterized protein</fullName>
    </submittedName>
</protein>
<name>A0A897MQ95_9EURY</name>
<evidence type="ECO:0000313" key="2">
    <source>
        <dbReference type="EMBL" id="QSG02511.1"/>
    </source>
</evidence>
<feature type="transmembrane region" description="Helical" evidence="1">
    <location>
        <begin position="136"/>
        <end position="157"/>
    </location>
</feature>
<sequence>MIVLPLFRFTPRLLLAKFYYIFLIGITLGASTGFEASSVDETHFEYDGQYLYAPGEEPVDTTIDWEERASTPPEYVEVLDQYLPNVAEATGREEQMQAVIQTFVEQLLWLSYTIAANSADVVATFVYHNQWWLPQIAVSGALHLAAFVPLLYVVYLLKSGGVTS</sequence>
<keyword evidence="3" id="KW-1185">Reference proteome</keyword>
<dbReference type="AlphaFoldDB" id="A0A897MQ95"/>
<reference evidence="2" key="1">
    <citation type="submission" date="2020-11" db="EMBL/GenBank/DDBJ databases">
        <title>Carbohydrate-dependent, anaerobic sulfur respiration: A novel catabolism in halophilic archaea.</title>
        <authorList>
            <person name="Sorokin D.Y."/>
            <person name="Messina E."/>
            <person name="Smedile F."/>
            <person name="La Cono V."/>
            <person name="Hallsworth J.E."/>
            <person name="Yakimov M.M."/>
        </authorList>
    </citation>
    <scope>NUCLEOTIDE SEQUENCE</scope>
    <source>
        <strain evidence="2">AArc-S</strain>
    </source>
</reference>
<gene>
    <name evidence="2" type="ORF">AArcS_1294</name>
</gene>
<dbReference type="Proteomes" id="UP000663586">
    <property type="component" value="Chromosome"/>
</dbReference>
<dbReference type="GeneID" id="70684676"/>